<organism evidence="2 3">
    <name type="scientific">Prosthecobacter fluviatilis</name>
    <dbReference type="NCBI Taxonomy" id="445931"/>
    <lineage>
        <taxon>Bacteria</taxon>
        <taxon>Pseudomonadati</taxon>
        <taxon>Verrucomicrobiota</taxon>
        <taxon>Verrucomicrobiia</taxon>
        <taxon>Verrucomicrobiales</taxon>
        <taxon>Verrucomicrobiaceae</taxon>
        <taxon>Prosthecobacter</taxon>
    </lineage>
</organism>
<reference evidence="3" key="1">
    <citation type="journal article" date="2019" name="Int. J. Syst. Evol. Microbiol.">
        <title>The Global Catalogue of Microorganisms (GCM) 10K type strain sequencing project: providing services to taxonomists for standard genome sequencing and annotation.</title>
        <authorList>
            <consortium name="The Broad Institute Genomics Platform"/>
            <consortium name="The Broad Institute Genome Sequencing Center for Infectious Disease"/>
            <person name="Wu L."/>
            <person name="Ma J."/>
        </authorList>
    </citation>
    <scope>NUCLEOTIDE SEQUENCE [LARGE SCALE GENOMIC DNA]</scope>
    <source>
        <strain evidence="3">CGMCC 4.1469</strain>
    </source>
</reference>
<proteinExistence type="predicted"/>
<dbReference type="Proteomes" id="UP001596052">
    <property type="component" value="Unassembled WGS sequence"/>
</dbReference>
<evidence type="ECO:0008006" key="4">
    <source>
        <dbReference type="Google" id="ProtNLM"/>
    </source>
</evidence>
<comment type="caution">
    <text evidence="2">The sequence shown here is derived from an EMBL/GenBank/DDBJ whole genome shotgun (WGS) entry which is preliminary data.</text>
</comment>
<name>A0ABW0KPP5_9BACT</name>
<feature type="chain" id="PRO_5045967470" description="HEAT repeat domain-containing protein" evidence="1">
    <location>
        <begin position="38"/>
        <end position="257"/>
    </location>
</feature>
<gene>
    <name evidence="2" type="ORF">ACFQDI_07640</name>
</gene>
<feature type="signal peptide" evidence="1">
    <location>
        <begin position="1"/>
        <end position="37"/>
    </location>
</feature>
<dbReference type="RefSeq" id="WP_377165080.1">
    <property type="nucleotide sequence ID" value="NZ_JBHSMQ010000002.1"/>
</dbReference>
<evidence type="ECO:0000313" key="2">
    <source>
        <dbReference type="EMBL" id="MFC5454718.1"/>
    </source>
</evidence>
<evidence type="ECO:0000256" key="1">
    <source>
        <dbReference type="SAM" id="SignalP"/>
    </source>
</evidence>
<dbReference type="EMBL" id="JBHSMQ010000002">
    <property type="protein sequence ID" value="MFC5454718.1"/>
    <property type="molecule type" value="Genomic_DNA"/>
</dbReference>
<protein>
    <recommendedName>
        <fullName evidence="4">HEAT repeat domain-containing protein</fullName>
    </recommendedName>
</protein>
<keyword evidence="1" id="KW-0732">Signal</keyword>
<keyword evidence="3" id="KW-1185">Reference proteome</keyword>
<sequence length="257" mass="28847">MNLPSTSLQRSLRLLRWALLSASLTLPALLCSQTVNSDPFVELDYYKMRHVRELVSLALDDSIPADAAEGRAMQKAQEEKDLRCLHALRTEPGLGPYLTALAGTSFIQKAGTGDLPRVFEAMAMRQDTEPSVIQHYIQLAKMLLDKAPKKLDSHEYDLLLGIRYLLSLHATPENEDLLIRILTLGEKLDDMWLILSAAEALSKTGTGTRSLEAMETALHWFQQLREKNESRAPLLLKMEGFLKALNNRIHSTSPRSI</sequence>
<accession>A0ABW0KPP5</accession>
<evidence type="ECO:0000313" key="3">
    <source>
        <dbReference type="Proteomes" id="UP001596052"/>
    </source>
</evidence>